<protein>
    <submittedName>
        <fullName evidence="1">Uncharacterized protein</fullName>
    </submittedName>
</protein>
<sequence length="170" mass="19388">MKRSSVILILLVLVSVISCQRDDICPEKTDTTPLLIIRFHENQDPFDLKAPQNLNVRELGNDSSYIYYRYSRDSIAIPLRTDQDVTELLFTVNAPDTSATNPVPGITDTLRFSYGREQEYLNRACAYKVNFVGLNIELTDPASAENWIDDITIEQPNVEDEKQAHVSIFF</sequence>
<proteinExistence type="predicted"/>
<evidence type="ECO:0000313" key="2">
    <source>
        <dbReference type="Proteomes" id="UP000241507"/>
    </source>
</evidence>
<reference evidence="2" key="1">
    <citation type="submission" date="2018-03" db="EMBL/GenBank/DDBJ databases">
        <title>Gramella fulva sp. nov., isolated from a dry surface of tidal flat.</title>
        <authorList>
            <person name="Hwang S.H."/>
            <person name="Hwang W.M."/>
            <person name="Kang K."/>
            <person name="Ahn T.-Y."/>
        </authorList>
    </citation>
    <scope>NUCLEOTIDE SEQUENCE [LARGE SCALE GENOMIC DNA]</scope>
    <source>
        <strain evidence="2">SH35</strain>
    </source>
</reference>
<name>A0A2R3Z904_9FLAO</name>
<evidence type="ECO:0000313" key="1">
    <source>
        <dbReference type="EMBL" id="AVR46743.1"/>
    </source>
</evidence>
<dbReference type="RefSeq" id="WP_107013514.1">
    <property type="nucleotide sequence ID" value="NZ_CP028136.1"/>
</dbReference>
<keyword evidence="2" id="KW-1185">Reference proteome</keyword>
<dbReference type="Pfam" id="PF20050">
    <property type="entry name" value="DUF6452"/>
    <property type="match status" value="1"/>
</dbReference>
<dbReference type="KEGG" id="grs:C7S20_16535"/>
<gene>
    <name evidence="1" type="ORF">C7S20_16535</name>
</gene>
<accession>A0A2R3Z904</accession>
<dbReference type="InterPro" id="IPR045607">
    <property type="entry name" value="DUF6452"/>
</dbReference>
<dbReference type="Proteomes" id="UP000241507">
    <property type="component" value="Chromosome"/>
</dbReference>
<dbReference type="OrthoDB" id="663527at2"/>
<dbReference type="AlphaFoldDB" id="A0A2R3Z904"/>
<dbReference type="PROSITE" id="PS51257">
    <property type="entry name" value="PROKAR_LIPOPROTEIN"/>
    <property type="match status" value="1"/>
</dbReference>
<organism evidence="1 2">
    <name type="scientific">Christiangramia fulva</name>
    <dbReference type="NCBI Taxonomy" id="2126553"/>
    <lineage>
        <taxon>Bacteria</taxon>
        <taxon>Pseudomonadati</taxon>
        <taxon>Bacteroidota</taxon>
        <taxon>Flavobacteriia</taxon>
        <taxon>Flavobacteriales</taxon>
        <taxon>Flavobacteriaceae</taxon>
        <taxon>Christiangramia</taxon>
    </lineage>
</organism>
<dbReference type="EMBL" id="CP028136">
    <property type="protein sequence ID" value="AVR46743.1"/>
    <property type="molecule type" value="Genomic_DNA"/>
</dbReference>